<proteinExistence type="inferred from homology"/>
<feature type="region of interest" description="Disordered" evidence="4">
    <location>
        <begin position="119"/>
        <end position="179"/>
    </location>
</feature>
<dbReference type="CDD" id="cd04496">
    <property type="entry name" value="SSB_OBF"/>
    <property type="match status" value="1"/>
</dbReference>
<evidence type="ECO:0000313" key="5">
    <source>
        <dbReference type="EMBL" id="NEC17914.1"/>
    </source>
</evidence>
<evidence type="ECO:0000256" key="1">
    <source>
        <dbReference type="ARBA" id="ARBA00023125"/>
    </source>
</evidence>
<dbReference type="GO" id="GO:0003697">
    <property type="term" value="F:single-stranded DNA binding"/>
    <property type="evidence" value="ECO:0007669"/>
    <property type="project" value="UniProtKB-UniRule"/>
</dbReference>
<dbReference type="InterPro" id="IPR011344">
    <property type="entry name" value="ssDNA-bd"/>
</dbReference>
<dbReference type="SUPFAM" id="SSF50249">
    <property type="entry name" value="Nucleic acid-binding proteins"/>
    <property type="match status" value="1"/>
</dbReference>
<dbReference type="Gene3D" id="2.40.50.140">
    <property type="entry name" value="Nucleic acid-binding proteins"/>
    <property type="match status" value="1"/>
</dbReference>
<evidence type="ECO:0000256" key="3">
    <source>
        <dbReference type="RuleBase" id="RU000524"/>
    </source>
</evidence>
<feature type="compositionally biased region" description="Gly residues" evidence="4">
    <location>
        <begin position="153"/>
        <end position="173"/>
    </location>
</feature>
<gene>
    <name evidence="5" type="primary">ssb</name>
    <name evidence="5" type="ORF">G3I50_06505</name>
</gene>
<dbReference type="GO" id="GO:0006260">
    <property type="term" value="P:DNA replication"/>
    <property type="evidence" value="ECO:0007669"/>
    <property type="project" value="InterPro"/>
</dbReference>
<dbReference type="NCBIfam" id="TIGR00621">
    <property type="entry name" value="ssb"/>
    <property type="match status" value="1"/>
</dbReference>
<dbReference type="InterPro" id="IPR012340">
    <property type="entry name" value="NA-bd_OB-fold"/>
</dbReference>
<comment type="subunit">
    <text evidence="2">Homotetramer.</text>
</comment>
<name>A0A7K3RRN9_9ACTN</name>
<protein>
    <recommendedName>
        <fullName evidence="2 3">Single-stranded DNA-binding protein</fullName>
        <shortName evidence="2">SSB</shortName>
    </recommendedName>
</protein>
<dbReference type="EMBL" id="JAAGMP010000314">
    <property type="protein sequence ID" value="NEC17914.1"/>
    <property type="molecule type" value="Genomic_DNA"/>
</dbReference>
<comment type="caution">
    <text evidence="5">The sequence shown here is derived from an EMBL/GenBank/DDBJ whole genome shotgun (WGS) entry which is preliminary data.</text>
</comment>
<dbReference type="RefSeq" id="WP_164200554.1">
    <property type="nucleotide sequence ID" value="NZ_JAAGMP010000314.1"/>
</dbReference>
<dbReference type="HAMAP" id="MF_00984">
    <property type="entry name" value="SSB"/>
    <property type="match status" value="1"/>
</dbReference>
<keyword evidence="1 2" id="KW-0238">DNA-binding</keyword>
<dbReference type="Pfam" id="PF00436">
    <property type="entry name" value="SSB"/>
    <property type="match status" value="1"/>
</dbReference>
<dbReference type="Proteomes" id="UP000469670">
    <property type="component" value="Unassembled WGS sequence"/>
</dbReference>
<dbReference type="AlphaFoldDB" id="A0A7K3RRN9"/>
<evidence type="ECO:0000256" key="4">
    <source>
        <dbReference type="SAM" id="MobiDB-lite"/>
    </source>
</evidence>
<accession>A0A7K3RRN9</accession>
<organism evidence="5 6">
    <name type="scientific">Streptomyces parvus</name>
    <dbReference type="NCBI Taxonomy" id="66428"/>
    <lineage>
        <taxon>Bacteria</taxon>
        <taxon>Bacillati</taxon>
        <taxon>Actinomycetota</taxon>
        <taxon>Actinomycetes</taxon>
        <taxon>Kitasatosporales</taxon>
        <taxon>Streptomycetaceae</taxon>
        <taxon>Streptomyces</taxon>
    </lineage>
</organism>
<comment type="caution">
    <text evidence="2">Lacks conserved residue(s) required for the propagation of feature annotation.</text>
</comment>
<evidence type="ECO:0000256" key="2">
    <source>
        <dbReference type="HAMAP-Rule" id="MF_00984"/>
    </source>
</evidence>
<reference evidence="5 6" key="1">
    <citation type="submission" date="2020-01" db="EMBL/GenBank/DDBJ databases">
        <title>Insect and environment-associated Actinomycetes.</title>
        <authorList>
            <person name="Currrie C."/>
            <person name="Chevrette M."/>
            <person name="Carlson C."/>
            <person name="Stubbendieck R."/>
            <person name="Wendt-Pienkowski E."/>
        </authorList>
    </citation>
    <scope>NUCLEOTIDE SEQUENCE [LARGE SCALE GENOMIC DNA]</scope>
    <source>
        <strain evidence="5 6">SID7590</strain>
    </source>
</reference>
<dbReference type="PROSITE" id="PS50935">
    <property type="entry name" value="SSB"/>
    <property type="match status" value="1"/>
</dbReference>
<sequence>MSSTITLTGRLTAAPEIRFTAQGTAVAAFTIVTSRRVKNQQTNEWSDADVTYWDCKAFKQLAQNIADSLDKGMEVVAAGRAVQESWEDKQTGAKRSKVVVLLDAIGPSLRTATAVVTKAGSGGQGQGREAFQRARQEQGAVSAEDPWASGTPGTSGGAPAGGGWGGGSQGGGYSDEAPF</sequence>
<evidence type="ECO:0000313" key="6">
    <source>
        <dbReference type="Proteomes" id="UP000469670"/>
    </source>
</evidence>
<dbReference type="InterPro" id="IPR000424">
    <property type="entry name" value="Primosome_PriB/ssb"/>
</dbReference>